<name>A0A382RE97_9ZZZZ</name>
<keyword evidence="1" id="KW-1133">Transmembrane helix</keyword>
<protein>
    <submittedName>
        <fullName evidence="2">Uncharacterized protein</fullName>
    </submittedName>
</protein>
<dbReference type="EMBL" id="UINC01121116">
    <property type="protein sequence ID" value="SVC96039.1"/>
    <property type="molecule type" value="Genomic_DNA"/>
</dbReference>
<evidence type="ECO:0000313" key="2">
    <source>
        <dbReference type="EMBL" id="SVC96039.1"/>
    </source>
</evidence>
<feature type="non-terminal residue" evidence="2">
    <location>
        <position position="51"/>
    </location>
</feature>
<accession>A0A382RE97</accession>
<sequence>MIPFLYRFHYLIIFIILIFIILFSWIYTILGFGMEMSAWEMTLMNYKKNSI</sequence>
<reference evidence="2" key="1">
    <citation type="submission" date="2018-05" db="EMBL/GenBank/DDBJ databases">
        <authorList>
            <person name="Lanie J.A."/>
            <person name="Ng W.-L."/>
            <person name="Kazmierczak K.M."/>
            <person name="Andrzejewski T.M."/>
            <person name="Davidsen T.M."/>
            <person name="Wayne K.J."/>
            <person name="Tettelin H."/>
            <person name="Glass J.I."/>
            <person name="Rusch D."/>
            <person name="Podicherti R."/>
            <person name="Tsui H.-C.T."/>
            <person name="Winkler M.E."/>
        </authorList>
    </citation>
    <scope>NUCLEOTIDE SEQUENCE</scope>
</reference>
<dbReference type="AlphaFoldDB" id="A0A382RE97"/>
<keyword evidence="1" id="KW-0472">Membrane</keyword>
<keyword evidence="1" id="KW-0812">Transmembrane</keyword>
<proteinExistence type="predicted"/>
<evidence type="ECO:0000256" key="1">
    <source>
        <dbReference type="SAM" id="Phobius"/>
    </source>
</evidence>
<gene>
    <name evidence="2" type="ORF">METZ01_LOCUS348893</name>
</gene>
<organism evidence="2">
    <name type="scientific">marine metagenome</name>
    <dbReference type="NCBI Taxonomy" id="408172"/>
    <lineage>
        <taxon>unclassified sequences</taxon>
        <taxon>metagenomes</taxon>
        <taxon>ecological metagenomes</taxon>
    </lineage>
</organism>
<feature type="transmembrane region" description="Helical" evidence="1">
    <location>
        <begin position="12"/>
        <end position="34"/>
    </location>
</feature>